<organism evidence="5 6">
    <name type="scientific">Astrephomene gubernaculifera</name>
    <dbReference type="NCBI Taxonomy" id="47775"/>
    <lineage>
        <taxon>Eukaryota</taxon>
        <taxon>Viridiplantae</taxon>
        <taxon>Chlorophyta</taxon>
        <taxon>core chlorophytes</taxon>
        <taxon>Chlorophyceae</taxon>
        <taxon>CS clade</taxon>
        <taxon>Chlamydomonadales</taxon>
        <taxon>Astrephomenaceae</taxon>
        <taxon>Astrephomene</taxon>
    </lineage>
</organism>
<sequence length="538" mass="55210">MATTLGAGMACWPAPQQAVTPGRVLFAKGLAKGCTSAHLQAIFSTFGTVTDCQIARHRSGRSAGFAIVTFLRHEEAVAAMQAIDNLMFMGRRLSVKWFSPERALEGNTHNVDVLNFQALQQALQLSQLQPADLMAQLAQLLDTPSPPQQPQNPHVSAWLDNFVLAQRESPLAPPLNDIAPQQMPFDLLNLSTLSISDIQGPAAGAAPSSVMSSHPATPASMDVSDGAVFVTAGPNLADNKTCTMALAHSRLAKWCAAPGSARAQSSAPGSLADDASTDESASVHASDDSSIATTVQLAPVSCDGPSCCSAGSSPVAPMDATPAACCASATSTPAAPASGNTTSGGASEDPFRGHAPAPTAPGVPSSRPGVVSSDPGTMRRPSAPGFGPAPPVFPGAPALAPLRTAAATHNQIPRPVPRPNPVGPYNSCGGGAAAPADFQQALRLQQALADQARSMNAQQQYMDALAKLAAAREQVAAAASLLNGGSMQMSPTLASPHMQPALMGHMAPPAHPFMAQPPQDLNTLLLLQNAAAMNRPLY</sequence>
<dbReference type="Gene3D" id="3.30.70.330">
    <property type="match status" value="1"/>
</dbReference>
<evidence type="ECO:0000313" key="6">
    <source>
        <dbReference type="Proteomes" id="UP001054857"/>
    </source>
</evidence>
<dbReference type="SUPFAM" id="SSF54928">
    <property type="entry name" value="RNA-binding domain, RBD"/>
    <property type="match status" value="1"/>
</dbReference>
<name>A0AAD3E101_9CHLO</name>
<protein>
    <recommendedName>
        <fullName evidence="4">RRM domain-containing protein</fullName>
    </recommendedName>
</protein>
<gene>
    <name evidence="5" type="ORF">Agub_g12460</name>
</gene>
<evidence type="ECO:0000313" key="5">
    <source>
        <dbReference type="EMBL" id="GFR50273.1"/>
    </source>
</evidence>
<evidence type="ECO:0000259" key="4">
    <source>
        <dbReference type="PROSITE" id="PS50102"/>
    </source>
</evidence>
<dbReference type="InterPro" id="IPR052462">
    <property type="entry name" value="SLIRP/GR-RBP-like"/>
</dbReference>
<feature type="compositionally biased region" description="Low complexity" evidence="3">
    <location>
        <begin position="362"/>
        <end position="376"/>
    </location>
</feature>
<dbReference type="InterPro" id="IPR012677">
    <property type="entry name" value="Nucleotide-bd_a/b_plait_sf"/>
</dbReference>
<feature type="compositionally biased region" description="Low complexity" evidence="3">
    <location>
        <begin position="329"/>
        <end position="338"/>
    </location>
</feature>
<dbReference type="EMBL" id="BMAR01000036">
    <property type="protein sequence ID" value="GFR50273.1"/>
    <property type="molecule type" value="Genomic_DNA"/>
</dbReference>
<dbReference type="InterPro" id="IPR035979">
    <property type="entry name" value="RBD_domain_sf"/>
</dbReference>
<evidence type="ECO:0000256" key="1">
    <source>
        <dbReference type="ARBA" id="ARBA00022884"/>
    </source>
</evidence>
<keyword evidence="1 2" id="KW-0694">RNA-binding</keyword>
<dbReference type="CDD" id="cd00590">
    <property type="entry name" value="RRM_SF"/>
    <property type="match status" value="1"/>
</dbReference>
<dbReference type="InterPro" id="IPR000504">
    <property type="entry name" value="RRM_dom"/>
</dbReference>
<dbReference type="Pfam" id="PF00076">
    <property type="entry name" value="RRM_1"/>
    <property type="match status" value="1"/>
</dbReference>
<accession>A0AAD3E101</accession>
<proteinExistence type="predicted"/>
<feature type="region of interest" description="Disordered" evidence="3">
    <location>
        <begin position="329"/>
        <end position="397"/>
    </location>
</feature>
<dbReference type="GO" id="GO:0003723">
    <property type="term" value="F:RNA binding"/>
    <property type="evidence" value="ECO:0007669"/>
    <property type="project" value="UniProtKB-UniRule"/>
</dbReference>
<dbReference type="AlphaFoldDB" id="A0AAD3E101"/>
<reference evidence="5 6" key="1">
    <citation type="journal article" date="2021" name="Sci. Rep.">
        <title>Genome sequencing of the multicellular alga Astrephomene provides insights into convergent evolution of germ-soma differentiation.</title>
        <authorList>
            <person name="Yamashita S."/>
            <person name="Yamamoto K."/>
            <person name="Matsuzaki R."/>
            <person name="Suzuki S."/>
            <person name="Yamaguchi H."/>
            <person name="Hirooka S."/>
            <person name="Minakuchi Y."/>
            <person name="Miyagishima S."/>
            <person name="Kawachi M."/>
            <person name="Toyoda A."/>
            <person name="Nozaki H."/>
        </authorList>
    </citation>
    <scope>NUCLEOTIDE SEQUENCE [LARGE SCALE GENOMIC DNA]</scope>
    <source>
        <strain evidence="5 6">NIES-4017</strain>
    </source>
</reference>
<dbReference type="PANTHER" id="PTHR48027">
    <property type="entry name" value="HETEROGENEOUS NUCLEAR RIBONUCLEOPROTEIN 87F-RELATED"/>
    <property type="match status" value="1"/>
</dbReference>
<comment type="caution">
    <text evidence="5">The sequence shown here is derived from an EMBL/GenBank/DDBJ whole genome shotgun (WGS) entry which is preliminary data.</text>
</comment>
<evidence type="ECO:0000256" key="3">
    <source>
        <dbReference type="SAM" id="MobiDB-lite"/>
    </source>
</evidence>
<feature type="region of interest" description="Disordered" evidence="3">
    <location>
        <begin position="262"/>
        <end position="289"/>
    </location>
</feature>
<keyword evidence="6" id="KW-1185">Reference proteome</keyword>
<dbReference type="Proteomes" id="UP001054857">
    <property type="component" value="Unassembled WGS sequence"/>
</dbReference>
<feature type="domain" description="RRM" evidence="4">
    <location>
        <begin position="23"/>
        <end position="100"/>
    </location>
</feature>
<dbReference type="PROSITE" id="PS50102">
    <property type="entry name" value="RRM"/>
    <property type="match status" value="1"/>
</dbReference>
<dbReference type="SMART" id="SM00360">
    <property type="entry name" value="RRM"/>
    <property type="match status" value="1"/>
</dbReference>
<evidence type="ECO:0000256" key="2">
    <source>
        <dbReference type="PROSITE-ProRule" id="PRU00176"/>
    </source>
</evidence>